<dbReference type="EMBL" id="JACLHY010000001">
    <property type="protein sequence ID" value="MBC8766460.1"/>
    <property type="molecule type" value="Genomic_DNA"/>
</dbReference>
<gene>
    <name evidence="4" type="ORF">H4O18_00515</name>
</gene>
<dbReference type="RefSeq" id="WP_187581150.1">
    <property type="nucleotide sequence ID" value="NZ_JACLHY010000001.1"/>
</dbReference>
<comment type="subcellular location">
    <subcellularLocation>
        <location evidence="1">Membrane</location>
    </subcellularLocation>
</comment>
<dbReference type="PROSITE" id="PS51779">
    <property type="entry name" value="POTRA"/>
    <property type="match status" value="1"/>
</dbReference>
<dbReference type="InterPro" id="IPR034746">
    <property type="entry name" value="POTRA"/>
</dbReference>
<evidence type="ECO:0000256" key="1">
    <source>
        <dbReference type="ARBA" id="ARBA00004370"/>
    </source>
</evidence>
<protein>
    <submittedName>
        <fullName evidence="4">Outer membrane protein assembly factor</fullName>
    </submittedName>
</protein>
<evidence type="ECO:0000313" key="5">
    <source>
        <dbReference type="Proteomes" id="UP000618952"/>
    </source>
</evidence>
<dbReference type="InterPro" id="IPR010827">
    <property type="entry name" value="BamA/TamA_POTRA"/>
</dbReference>
<organism evidence="4 5">
    <name type="scientific">Arenibacter arenosicollis</name>
    <dbReference type="NCBI Taxonomy" id="2762274"/>
    <lineage>
        <taxon>Bacteria</taxon>
        <taxon>Pseudomonadati</taxon>
        <taxon>Bacteroidota</taxon>
        <taxon>Flavobacteriia</taxon>
        <taxon>Flavobacteriales</taxon>
        <taxon>Flavobacteriaceae</taxon>
        <taxon>Arenibacter</taxon>
    </lineage>
</organism>
<evidence type="ECO:0000313" key="4">
    <source>
        <dbReference type="EMBL" id="MBC8766460.1"/>
    </source>
</evidence>
<evidence type="ECO:0000256" key="2">
    <source>
        <dbReference type="ARBA" id="ARBA00023136"/>
    </source>
</evidence>
<accession>A0ABR7QH23</accession>
<dbReference type="Pfam" id="PF07244">
    <property type="entry name" value="POTRA"/>
    <property type="match status" value="1"/>
</dbReference>
<evidence type="ECO:0000259" key="3">
    <source>
        <dbReference type="PROSITE" id="PS51779"/>
    </source>
</evidence>
<name>A0ABR7QH23_9FLAO</name>
<keyword evidence="5" id="KW-1185">Reference proteome</keyword>
<comment type="caution">
    <text evidence="4">The sequence shown here is derived from an EMBL/GenBank/DDBJ whole genome shotgun (WGS) entry which is preliminary data.</text>
</comment>
<proteinExistence type="predicted"/>
<sequence>MKIGLRVLLFFSFLAGYTQQPTVTDVNIDGAKRTKVSFLENLIKVKSGSLLDSVTLKEDVQRLKQLPSIANANFRVEANNKNQYSVIYTVEEHFTLIPFANLYTSTNDEFAFKIGLQEYNIFGRNMILGGFYQKDIFNSYGINFRLPYIIRGNFGFTLSYNNITTQEPVFINDNTADYRYNNKAFEVLGLYNINNKNRIDFGINLFTEDYSYITGATSPNVPQELQVDKYLYKLIYCYENIKYDYYFRSGFGSTLNFQYVKSPDENLPEFLIGINDFVYFKRIGYRGNWANRLRLGIASNIDTPFAPFSVDNNVNIRGVGNKIDRGTATIVFNTEYRYSFIDKDWFALQGNFFIDSGTWRNPGGDFSDFTEKESIRVYPGIGFRFIHKRIFNAIFRIDYGYGITKNASHGIVFGIGQYF</sequence>
<feature type="domain" description="POTRA" evidence="3">
    <location>
        <begin position="21"/>
        <end position="93"/>
    </location>
</feature>
<reference evidence="4 5" key="1">
    <citation type="submission" date="2020-08" db="EMBL/GenBank/DDBJ databases">
        <title>Arenibacter gaetbuli sp. nov., isolated from a sand dune.</title>
        <authorList>
            <person name="Park S."/>
            <person name="Yoon J.-H."/>
        </authorList>
    </citation>
    <scope>NUCLEOTIDE SEQUENCE [LARGE SCALE GENOMIC DNA]</scope>
    <source>
        <strain evidence="4 5">BSSL-BM3</strain>
    </source>
</reference>
<dbReference type="Proteomes" id="UP000618952">
    <property type="component" value="Unassembled WGS sequence"/>
</dbReference>
<dbReference type="Gene3D" id="3.10.20.310">
    <property type="entry name" value="membrane protein fhac"/>
    <property type="match status" value="1"/>
</dbReference>
<keyword evidence="2" id="KW-0472">Membrane</keyword>